<dbReference type="AlphaFoldDB" id="A0AAP6XQ25"/>
<reference evidence="3 4" key="1">
    <citation type="submission" date="2020-03" db="EMBL/GenBank/DDBJ databases">
        <title>Draft genome sequences of bacterial isolates from the female urobiome.</title>
        <authorList>
            <person name="Miller-Ensminger T."/>
            <person name="Wolfe A.J."/>
            <person name="Putonti C."/>
        </authorList>
    </citation>
    <scope>NUCLEOTIDE SEQUENCE [LARGE SCALE GENOMIC DNA]</scope>
    <source>
        <strain evidence="3 4">UMB8490</strain>
    </source>
</reference>
<gene>
    <name evidence="3" type="ORF">HC138_11620</name>
</gene>
<organism evidence="3 4">
    <name type="scientific">Corynebacterium coyleae</name>
    <dbReference type="NCBI Taxonomy" id="53374"/>
    <lineage>
        <taxon>Bacteria</taxon>
        <taxon>Bacillati</taxon>
        <taxon>Actinomycetota</taxon>
        <taxon>Actinomycetes</taxon>
        <taxon>Mycobacteriales</taxon>
        <taxon>Corynebacteriaceae</taxon>
        <taxon>Corynebacterium</taxon>
    </lineage>
</organism>
<feature type="signal peptide" evidence="1">
    <location>
        <begin position="1"/>
        <end position="30"/>
    </location>
</feature>
<dbReference type="InterPro" id="IPR005184">
    <property type="entry name" value="DUF306_Meta_HslJ"/>
</dbReference>
<evidence type="ECO:0000313" key="4">
    <source>
        <dbReference type="Proteomes" id="UP000591626"/>
    </source>
</evidence>
<dbReference type="Gene3D" id="2.40.128.270">
    <property type="match status" value="1"/>
</dbReference>
<dbReference type="Proteomes" id="UP000591626">
    <property type="component" value="Unassembled WGS sequence"/>
</dbReference>
<dbReference type="RefSeq" id="WP_070771111.1">
    <property type="nucleotide sequence ID" value="NZ_JAAUVV010000037.1"/>
</dbReference>
<comment type="caution">
    <text evidence="3">The sequence shown here is derived from an EMBL/GenBank/DDBJ whole genome shotgun (WGS) entry which is preliminary data.</text>
</comment>
<evidence type="ECO:0000313" key="3">
    <source>
        <dbReference type="EMBL" id="NJJ04980.1"/>
    </source>
</evidence>
<accession>A0AAP6XQ25</accession>
<feature type="domain" description="DUF306" evidence="2">
    <location>
        <begin position="89"/>
        <end position="172"/>
    </location>
</feature>
<evidence type="ECO:0000256" key="1">
    <source>
        <dbReference type="SAM" id="SignalP"/>
    </source>
</evidence>
<protein>
    <submittedName>
        <fullName evidence="3">META domain-containing protein</fullName>
    </submittedName>
</protein>
<feature type="chain" id="PRO_5043054575" evidence="1">
    <location>
        <begin position="31"/>
        <end position="184"/>
    </location>
</feature>
<evidence type="ECO:0000259" key="2">
    <source>
        <dbReference type="Pfam" id="PF03724"/>
    </source>
</evidence>
<keyword evidence="1" id="KW-0732">Signal</keyword>
<proteinExistence type="predicted"/>
<name>A0AAP6XQ25_9CORY</name>
<dbReference type="Pfam" id="PF03724">
    <property type="entry name" value="META"/>
    <property type="match status" value="1"/>
</dbReference>
<sequence length="184" mass="19134">MISKTAKTLSAATALAALAGGFIGAGTAHAQVAQLSSANPNLDQLVQKGWDTYTGAVLGNKGGMLLKDLPKDAKPLAAKDAKEALAQPLQAKEDAAITLTFTPQGRLNYDDGCNVGNATYKVNARGGVKVGTFAETQRLCDPTRMNKSDELKSILRAGPAVYKLNDDTIALGAQGKMIEFLGVA</sequence>
<dbReference type="EMBL" id="JAAUVV010000037">
    <property type="protein sequence ID" value="NJJ04980.1"/>
    <property type="molecule type" value="Genomic_DNA"/>
</dbReference>
<dbReference type="InterPro" id="IPR038670">
    <property type="entry name" value="HslJ-like_sf"/>
</dbReference>